<dbReference type="InterPro" id="IPR052999">
    <property type="entry name" value="PTS1_Protein"/>
</dbReference>
<reference evidence="1 2" key="1">
    <citation type="journal article" date="2019" name="Sci. Rep.">
        <title>Comparative genomics of chytrid fungi reveal insights into the obligate biotrophic and pathogenic lifestyle of Synchytrium endobioticum.</title>
        <authorList>
            <person name="van de Vossenberg B.T.L.H."/>
            <person name="Warris S."/>
            <person name="Nguyen H.D.T."/>
            <person name="van Gent-Pelzer M.P.E."/>
            <person name="Joly D.L."/>
            <person name="van de Geest H.C."/>
            <person name="Bonants P.J.M."/>
            <person name="Smith D.S."/>
            <person name="Levesque C.A."/>
            <person name="van der Lee T.A.J."/>
        </authorList>
    </citation>
    <scope>NUCLEOTIDE SEQUENCE [LARGE SCALE GENOMIC DNA]</scope>
    <source>
        <strain evidence="1 2">JEL517</strain>
    </source>
</reference>
<dbReference type="PANTHER" id="PTHR28180">
    <property type="entry name" value="CONSERVED MITOCHONDRIAL PROTEIN-RELATED"/>
    <property type="match status" value="1"/>
</dbReference>
<keyword evidence="2" id="KW-1185">Reference proteome</keyword>
<accession>A0A507CAV3</accession>
<dbReference type="PANTHER" id="PTHR28180:SF2">
    <property type="entry name" value="PEROXISOMAL PROTEIN 2"/>
    <property type="match status" value="1"/>
</dbReference>
<dbReference type="Gene3D" id="1.20.1290.10">
    <property type="entry name" value="AhpD-like"/>
    <property type="match status" value="1"/>
</dbReference>
<evidence type="ECO:0000313" key="2">
    <source>
        <dbReference type="Proteomes" id="UP000319731"/>
    </source>
</evidence>
<dbReference type="SUPFAM" id="SSF69118">
    <property type="entry name" value="AhpD-like"/>
    <property type="match status" value="1"/>
</dbReference>
<dbReference type="RefSeq" id="XP_031025333.1">
    <property type="nucleotide sequence ID" value="XM_031168657.1"/>
</dbReference>
<dbReference type="Proteomes" id="UP000319731">
    <property type="component" value="Unassembled WGS sequence"/>
</dbReference>
<protein>
    <submittedName>
        <fullName evidence="1">Uncharacterized protein</fullName>
    </submittedName>
</protein>
<sequence length="240" mass="26556">MDIEDIRTLRKEFSELPSDLIYVAISGAFVGLNQTPAFPVLVKCILNDHKPEAAAMLTLCRETVIYGHLFNVESLLNTVTPKTQIYKTLAVAGAPRVINGLTQLANGIKAVDPSITLATLQSRPKEQFLDWRPRGEAFFDIVYDKNTHRVKSILNSIHPDLLDAILTEQYGRVLSDVSTLNAIYTELGMVACLRSQGGEVMKQSESHRRGALYVGATIQQVENVEKITDIIVSKFGKGKL</sequence>
<gene>
    <name evidence="1" type="ORF">SmJEL517_g02729</name>
</gene>
<dbReference type="OrthoDB" id="2113949at2759"/>
<dbReference type="GeneID" id="42003954"/>
<dbReference type="AlphaFoldDB" id="A0A507CAV3"/>
<dbReference type="EMBL" id="QEAO01000012">
    <property type="protein sequence ID" value="TPX34655.1"/>
    <property type="molecule type" value="Genomic_DNA"/>
</dbReference>
<name>A0A507CAV3_9FUNG</name>
<organism evidence="1 2">
    <name type="scientific">Synchytrium microbalum</name>
    <dbReference type="NCBI Taxonomy" id="1806994"/>
    <lineage>
        <taxon>Eukaryota</taxon>
        <taxon>Fungi</taxon>
        <taxon>Fungi incertae sedis</taxon>
        <taxon>Chytridiomycota</taxon>
        <taxon>Chytridiomycota incertae sedis</taxon>
        <taxon>Chytridiomycetes</taxon>
        <taxon>Synchytriales</taxon>
        <taxon>Synchytriaceae</taxon>
        <taxon>Synchytrium</taxon>
    </lineage>
</organism>
<comment type="caution">
    <text evidence="1">The sequence shown here is derived from an EMBL/GenBank/DDBJ whole genome shotgun (WGS) entry which is preliminary data.</text>
</comment>
<dbReference type="STRING" id="1806994.A0A507CAV3"/>
<dbReference type="InterPro" id="IPR029032">
    <property type="entry name" value="AhpD-like"/>
</dbReference>
<proteinExistence type="predicted"/>
<evidence type="ECO:0000313" key="1">
    <source>
        <dbReference type="EMBL" id="TPX34655.1"/>
    </source>
</evidence>